<gene>
    <name evidence="1" type="ORF">GCM10011579_062780</name>
</gene>
<protein>
    <submittedName>
        <fullName evidence="1">Uncharacterized protein</fullName>
    </submittedName>
</protein>
<sequence length="86" mass="9248">MAPGRAPFHAQLLGGVAEGLPERQRERPGVPELLQQAERGLPLVGDEVLPDVAHRDVVLGGGLLGDQEAGRFEYFGHVHALIVDHL</sequence>
<dbReference type="Proteomes" id="UP000600365">
    <property type="component" value="Unassembled WGS sequence"/>
</dbReference>
<dbReference type="RefSeq" id="WP_189189472.1">
    <property type="nucleotide sequence ID" value="NZ_BMMM01000013.1"/>
</dbReference>
<dbReference type="EMBL" id="BMMM01000013">
    <property type="protein sequence ID" value="GGN78960.1"/>
    <property type="molecule type" value="Genomic_DNA"/>
</dbReference>
<evidence type="ECO:0000313" key="1">
    <source>
        <dbReference type="EMBL" id="GGN78960.1"/>
    </source>
</evidence>
<proteinExistence type="predicted"/>
<evidence type="ECO:0000313" key="2">
    <source>
        <dbReference type="Proteomes" id="UP000600365"/>
    </source>
</evidence>
<name>A0A917Y9W5_9ACTN</name>
<comment type="caution">
    <text evidence="1">The sequence shown here is derived from an EMBL/GenBank/DDBJ whole genome shotgun (WGS) entry which is preliminary data.</text>
</comment>
<dbReference type="AlphaFoldDB" id="A0A917Y9W5"/>
<organism evidence="1 2">
    <name type="scientific">Streptomyces albiflavescens</name>
    <dbReference type="NCBI Taxonomy" id="1623582"/>
    <lineage>
        <taxon>Bacteria</taxon>
        <taxon>Bacillati</taxon>
        <taxon>Actinomycetota</taxon>
        <taxon>Actinomycetes</taxon>
        <taxon>Kitasatosporales</taxon>
        <taxon>Streptomycetaceae</taxon>
        <taxon>Streptomyces</taxon>
    </lineage>
</organism>
<reference evidence="1 2" key="1">
    <citation type="journal article" date="2014" name="Int. J. Syst. Evol. Microbiol.">
        <title>Complete genome sequence of Corynebacterium casei LMG S-19264T (=DSM 44701T), isolated from a smear-ripened cheese.</title>
        <authorList>
            <consortium name="US DOE Joint Genome Institute (JGI-PGF)"/>
            <person name="Walter F."/>
            <person name="Albersmeier A."/>
            <person name="Kalinowski J."/>
            <person name="Ruckert C."/>
        </authorList>
    </citation>
    <scope>NUCLEOTIDE SEQUENCE [LARGE SCALE GENOMIC DNA]</scope>
    <source>
        <strain evidence="1 2">CGMCC 4.7111</strain>
    </source>
</reference>
<accession>A0A917Y9W5</accession>
<keyword evidence="2" id="KW-1185">Reference proteome</keyword>